<feature type="compositionally biased region" description="Low complexity" evidence="1">
    <location>
        <begin position="66"/>
        <end position="86"/>
    </location>
</feature>
<dbReference type="EMBL" id="CM029041">
    <property type="protein sequence ID" value="KAG2627027.1"/>
    <property type="molecule type" value="Genomic_DNA"/>
</dbReference>
<feature type="region of interest" description="Disordered" evidence="1">
    <location>
        <begin position="132"/>
        <end position="162"/>
    </location>
</feature>
<dbReference type="Proteomes" id="UP000823388">
    <property type="component" value="Chromosome 3K"/>
</dbReference>
<comment type="caution">
    <text evidence="2">The sequence shown here is derived from an EMBL/GenBank/DDBJ whole genome shotgun (WGS) entry which is preliminary data.</text>
</comment>
<evidence type="ECO:0000313" key="3">
    <source>
        <dbReference type="Proteomes" id="UP000823388"/>
    </source>
</evidence>
<reference evidence="2" key="1">
    <citation type="submission" date="2020-05" db="EMBL/GenBank/DDBJ databases">
        <title>WGS assembly of Panicum virgatum.</title>
        <authorList>
            <person name="Lovell J.T."/>
            <person name="Jenkins J."/>
            <person name="Shu S."/>
            <person name="Juenger T.E."/>
            <person name="Schmutz J."/>
        </authorList>
    </citation>
    <scope>NUCLEOTIDE SEQUENCE</scope>
    <source>
        <strain evidence="2">AP13</strain>
    </source>
</reference>
<feature type="region of interest" description="Disordered" evidence="1">
    <location>
        <begin position="28"/>
        <end position="86"/>
    </location>
</feature>
<evidence type="ECO:0000313" key="2">
    <source>
        <dbReference type="EMBL" id="KAG2627027.1"/>
    </source>
</evidence>
<keyword evidence="3" id="KW-1185">Reference proteome</keyword>
<proteinExistence type="predicted"/>
<sequence>MRARRSPPPPHPRVLLLRGCRRPMPAAAWDWIEQGTGRSKKRVGERERTGRANSATPAPRRRRRGTGQPRAVSAPPRAVAAGRASGAAPLLSAAGEGWVSRSSFLLLRAAAEAPRDRTAALHVLQCRLPEEHVPDAPLQPRAPQPLHGNVCNREDGEREEQG</sequence>
<evidence type="ECO:0000256" key="1">
    <source>
        <dbReference type="SAM" id="MobiDB-lite"/>
    </source>
</evidence>
<dbReference type="AlphaFoldDB" id="A0A8T0UXQ5"/>
<name>A0A8T0UXQ5_PANVG</name>
<feature type="compositionally biased region" description="Basic and acidic residues" evidence="1">
    <location>
        <begin position="152"/>
        <end position="162"/>
    </location>
</feature>
<organism evidence="2 3">
    <name type="scientific">Panicum virgatum</name>
    <name type="common">Blackwell switchgrass</name>
    <dbReference type="NCBI Taxonomy" id="38727"/>
    <lineage>
        <taxon>Eukaryota</taxon>
        <taxon>Viridiplantae</taxon>
        <taxon>Streptophyta</taxon>
        <taxon>Embryophyta</taxon>
        <taxon>Tracheophyta</taxon>
        <taxon>Spermatophyta</taxon>
        <taxon>Magnoliopsida</taxon>
        <taxon>Liliopsida</taxon>
        <taxon>Poales</taxon>
        <taxon>Poaceae</taxon>
        <taxon>PACMAD clade</taxon>
        <taxon>Panicoideae</taxon>
        <taxon>Panicodae</taxon>
        <taxon>Paniceae</taxon>
        <taxon>Panicinae</taxon>
        <taxon>Panicum</taxon>
        <taxon>Panicum sect. Hiantes</taxon>
    </lineage>
</organism>
<accession>A0A8T0UXQ5</accession>
<gene>
    <name evidence="2" type="ORF">PVAP13_3KG486452</name>
</gene>
<protein>
    <submittedName>
        <fullName evidence="2">Uncharacterized protein</fullName>
    </submittedName>
</protein>